<evidence type="ECO:0000256" key="9">
    <source>
        <dbReference type="ARBA" id="ARBA00022859"/>
    </source>
</evidence>
<feature type="region of interest" description="Disordered" evidence="16">
    <location>
        <begin position="845"/>
        <end position="890"/>
    </location>
</feature>
<keyword evidence="6" id="KW-0732">Signal</keyword>
<dbReference type="InterPro" id="IPR036034">
    <property type="entry name" value="PDZ_sf"/>
</dbReference>
<dbReference type="InterPro" id="IPR019749">
    <property type="entry name" value="Band_41_domain"/>
</dbReference>
<dbReference type="FunFam" id="2.30.29.30:FF:000066">
    <property type="entry name" value="FERM and PDZ domain-containing protein 4"/>
    <property type="match status" value="1"/>
</dbReference>
<keyword evidence="9" id="KW-0391">Immunity</keyword>
<protein>
    <submittedName>
        <fullName evidence="21">PDZ domain-containing protein 4</fullName>
    </submittedName>
</protein>
<keyword evidence="10 17" id="KW-1133">Transmembrane helix</keyword>
<dbReference type="InterPro" id="IPR041779">
    <property type="entry name" value="FRMPD1/3/4_FERM_C"/>
</dbReference>
<dbReference type="Gene3D" id="2.30.29.30">
    <property type="entry name" value="Pleckstrin-homology domain (PH domain)/Phosphotyrosine-binding domain (PTB)"/>
    <property type="match status" value="1"/>
</dbReference>
<dbReference type="Gene3D" id="1.20.80.10">
    <property type="match status" value="1"/>
</dbReference>
<dbReference type="SMART" id="SM00082">
    <property type="entry name" value="LRRCT"/>
    <property type="match status" value="1"/>
</dbReference>
<dbReference type="SMART" id="SM00365">
    <property type="entry name" value="LRR_SD22"/>
    <property type="match status" value="7"/>
</dbReference>
<dbReference type="InterPro" id="IPR000483">
    <property type="entry name" value="Cys-rich_flank_reg_C"/>
</dbReference>
<dbReference type="PANTHER" id="PTHR46221:SF4">
    <property type="entry name" value="FERM AND PDZ DOMAIN-CONTAINING PROTEIN 4"/>
    <property type="match status" value="1"/>
</dbReference>
<evidence type="ECO:0000259" key="19">
    <source>
        <dbReference type="PROSITE" id="PS50104"/>
    </source>
</evidence>
<feature type="domain" description="PDZ" evidence="20">
    <location>
        <begin position="78"/>
        <end position="155"/>
    </location>
</feature>
<dbReference type="SMART" id="SM00255">
    <property type="entry name" value="TIR"/>
    <property type="match status" value="1"/>
</dbReference>
<dbReference type="InterPro" id="IPR003591">
    <property type="entry name" value="Leu-rich_rpt_typical-subtyp"/>
</dbReference>
<evidence type="ECO:0000256" key="11">
    <source>
        <dbReference type="ARBA" id="ARBA00023136"/>
    </source>
</evidence>
<dbReference type="SUPFAM" id="SSF52200">
    <property type="entry name" value="Toll/Interleukin receptor TIR domain"/>
    <property type="match status" value="1"/>
</dbReference>
<dbReference type="Gene3D" id="3.10.20.90">
    <property type="entry name" value="Phosphatidylinositol 3-kinase Catalytic Subunit, Chain A, domain 1"/>
    <property type="match status" value="1"/>
</dbReference>
<dbReference type="EMBL" id="RHFK02000001">
    <property type="protein sequence ID" value="TWW80884.1"/>
    <property type="molecule type" value="Genomic_DNA"/>
</dbReference>
<dbReference type="PRINTS" id="PR01537">
    <property type="entry name" value="INTRLKN1R1F"/>
</dbReference>
<dbReference type="SUPFAM" id="SSF52058">
    <property type="entry name" value="L domain-like"/>
    <property type="match status" value="1"/>
</dbReference>
<feature type="domain" description="TIR" evidence="19">
    <location>
        <begin position="2222"/>
        <end position="2366"/>
    </location>
</feature>
<evidence type="ECO:0000256" key="5">
    <source>
        <dbReference type="ARBA" id="ARBA00022692"/>
    </source>
</evidence>
<feature type="domain" description="FERM" evidence="18">
    <location>
        <begin position="204"/>
        <end position="519"/>
    </location>
</feature>
<dbReference type="SUPFAM" id="SSF52047">
    <property type="entry name" value="RNI-like"/>
    <property type="match status" value="1"/>
</dbReference>
<keyword evidence="4" id="KW-0433">Leucine-rich repeat</keyword>
<dbReference type="CDD" id="cd14473">
    <property type="entry name" value="FERM_B-lobe"/>
    <property type="match status" value="1"/>
</dbReference>
<dbReference type="InterPro" id="IPR032675">
    <property type="entry name" value="LRR_dom_sf"/>
</dbReference>
<dbReference type="PROSITE" id="PS51450">
    <property type="entry name" value="LRR"/>
    <property type="match status" value="2"/>
</dbReference>
<comment type="subcellular location">
    <subcellularLocation>
        <location evidence="15">Endomembrane system</location>
        <topology evidence="15">Single-pass type I membrane protein</topology>
    </subcellularLocation>
    <subcellularLocation>
        <location evidence="1">Endosome</location>
    </subcellularLocation>
</comment>
<dbReference type="PROSITE" id="PS50106">
    <property type="entry name" value="PDZ"/>
    <property type="match status" value="1"/>
</dbReference>
<dbReference type="SMART" id="SM00364">
    <property type="entry name" value="LRR_BAC"/>
    <property type="match status" value="4"/>
</dbReference>
<feature type="compositionally biased region" description="Low complexity" evidence="16">
    <location>
        <begin position="845"/>
        <end position="858"/>
    </location>
</feature>
<evidence type="ECO:0000256" key="8">
    <source>
        <dbReference type="ARBA" id="ARBA00022753"/>
    </source>
</evidence>
<keyword evidence="7" id="KW-0677">Repeat</keyword>
<dbReference type="GO" id="GO:1902533">
    <property type="term" value="P:positive regulation of intracellular signal transduction"/>
    <property type="evidence" value="ECO:0007669"/>
    <property type="project" value="UniProtKB-ARBA"/>
</dbReference>
<dbReference type="InterPro" id="IPR014352">
    <property type="entry name" value="FERM/acyl-CoA-bd_prot_sf"/>
</dbReference>
<evidence type="ECO:0000256" key="4">
    <source>
        <dbReference type="ARBA" id="ARBA00022614"/>
    </source>
</evidence>
<evidence type="ECO:0000256" key="10">
    <source>
        <dbReference type="ARBA" id="ARBA00022989"/>
    </source>
</evidence>
<dbReference type="FunFam" id="3.80.10.10:FF:000037">
    <property type="entry name" value="Toll-like receptor 7"/>
    <property type="match status" value="1"/>
</dbReference>
<comment type="caution">
    <text evidence="21">The sequence shown here is derived from an EMBL/GenBank/DDBJ whole genome shotgun (WGS) entry which is preliminary data.</text>
</comment>
<dbReference type="GO" id="GO:0002218">
    <property type="term" value="P:activation of innate immune response"/>
    <property type="evidence" value="ECO:0007669"/>
    <property type="project" value="UniProtKB-ARBA"/>
</dbReference>
<feature type="region of interest" description="Disordered" evidence="16">
    <location>
        <begin position="1101"/>
        <end position="1122"/>
    </location>
</feature>
<dbReference type="InterPro" id="IPR011993">
    <property type="entry name" value="PH-like_dom_sf"/>
</dbReference>
<evidence type="ECO:0000256" key="12">
    <source>
        <dbReference type="ARBA" id="ARBA00023170"/>
    </source>
</evidence>
<dbReference type="InterPro" id="IPR035963">
    <property type="entry name" value="FERM_2"/>
</dbReference>
<keyword evidence="11 17" id="KW-0472">Membrane</keyword>
<name>A0A5C6PME3_9TELE</name>
<feature type="transmembrane region" description="Helical" evidence="17">
    <location>
        <begin position="2173"/>
        <end position="2204"/>
    </location>
</feature>
<dbReference type="GO" id="GO:0045087">
    <property type="term" value="P:innate immune response"/>
    <property type="evidence" value="ECO:0007669"/>
    <property type="project" value="UniProtKB-KW"/>
</dbReference>
<dbReference type="InterPro" id="IPR000299">
    <property type="entry name" value="FERM_domain"/>
</dbReference>
<comment type="similarity">
    <text evidence="2">Belongs to the Toll-like receptor family.</text>
</comment>
<dbReference type="Pfam" id="PF00595">
    <property type="entry name" value="PDZ"/>
    <property type="match status" value="1"/>
</dbReference>
<keyword evidence="8" id="KW-0967">Endosome</keyword>
<dbReference type="PROSITE" id="PS50104">
    <property type="entry name" value="TIR"/>
    <property type="match status" value="1"/>
</dbReference>
<evidence type="ECO:0000256" key="2">
    <source>
        <dbReference type="ARBA" id="ARBA00009634"/>
    </source>
</evidence>
<feature type="region of interest" description="Disordered" evidence="16">
    <location>
        <begin position="782"/>
        <end position="812"/>
    </location>
</feature>
<feature type="compositionally biased region" description="Low complexity" evidence="16">
    <location>
        <begin position="876"/>
        <end position="888"/>
    </location>
</feature>
<dbReference type="InterPro" id="IPR019748">
    <property type="entry name" value="FERM_central"/>
</dbReference>
<dbReference type="FunFam" id="3.40.50.10140:FF:000003">
    <property type="entry name" value="Toll-like receptor 7"/>
    <property type="match status" value="1"/>
</dbReference>
<dbReference type="CDD" id="cd06769">
    <property type="entry name" value="PDZ_FRMPD1_3_4-like"/>
    <property type="match status" value="1"/>
</dbReference>
<dbReference type="SMART" id="SM00228">
    <property type="entry name" value="PDZ"/>
    <property type="match status" value="1"/>
</dbReference>
<accession>A0A5C6PME3</accession>
<evidence type="ECO:0000313" key="22">
    <source>
        <dbReference type="Proteomes" id="UP000324091"/>
    </source>
</evidence>
<dbReference type="PANTHER" id="PTHR46221">
    <property type="entry name" value="FERM AND PDZ DOMAIN-CONTAINING PROTEIN FAMILY MEMBER"/>
    <property type="match status" value="1"/>
</dbReference>
<proteinExistence type="inferred from homology"/>
<evidence type="ECO:0000256" key="16">
    <source>
        <dbReference type="SAM" id="MobiDB-lite"/>
    </source>
</evidence>
<keyword evidence="5 17" id="KW-0812">Transmembrane</keyword>
<dbReference type="InterPro" id="IPR049385">
    <property type="entry name" value="FAK1-like_FERM_C"/>
</dbReference>
<dbReference type="Proteomes" id="UP000324091">
    <property type="component" value="Chromosome 1"/>
</dbReference>
<evidence type="ECO:0000259" key="20">
    <source>
        <dbReference type="PROSITE" id="PS50106"/>
    </source>
</evidence>
<dbReference type="Gene3D" id="2.30.42.10">
    <property type="match status" value="1"/>
</dbReference>
<dbReference type="GO" id="GO:0007165">
    <property type="term" value="P:signal transduction"/>
    <property type="evidence" value="ECO:0007669"/>
    <property type="project" value="InterPro"/>
</dbReference>
<evidence type="ECO:0000256" key="1">
    <source>
        <dbReference type="ARBA" id="ARBA00004177"/>
    </source>
</evidence>
<evidence type="ECO:0000259" key="18">
    <source>
        <dbReference type="PROSITE" id="PS50057"/>
    </source>
</evidence>
<dbReference type="GO" id="GO:0006954">
    <property type="term" value="P:inflammatory response"/>
    <property type="evidence" value="ECO:0007669"/>
    <property type="project" value="UniProtKB-KW"/>
</dbReference>
<dbReference type="SUPFAM" id="SSF47031">
    <property type="entry name" value="Second domain of FERM"/>
    <property type="match status" value="1"/>
</dbReference>
<dbReference type="PROSITE" id="PS50057">
    <property type="entry name" value="FERM_3"/>
    <property type="match status" value="1"/>
</dbReference>
<dbReference type="Pfam" id="PF13855">
    <property type="entry name" value="LRR_8"/>
    <property type="match status" value="1"/>
</dbReference>
<evidence type="ECO:0000256" key="15">
    <source>
        <dbReference type="ARBA" id="ARBA00046288"/>
    </source>
</evidence>
<evidence type="ECO:0000256" key="13">
    <source>
        <dbReference type="ARBA" id="ARBA00023180"/>
    </source>
</evidence>
<dbReference type="InterPro" id="IPR000157">
    <property type="entry name" value="TIR_dom"/>
</dbReference>
<dbReference type="Gene3D" id="3.40.50.10140">
    <property type="entry name" value="Toll/interleukin-1 receptor homology (TIR) domain"/>
    <property type="match status" value="1"/>
</dbReference>
<dbReference type="GO" id="GO:0005768">
    <property type="term" value="C:endosome"/>
    <property type="evidence" value="ECO:0007669"/>
    <property type="project" value="UniProtKB-SubCell"/>
</dbReference>
<feature type="region of interest" description="Disordered" evidence="16">
    <location>
        <begin position="983"/>
        <end position="1007"/>
    </location>
</feature>
<keyword evidence="13" id="KW-0325">Glycoprotein</keyword>
<sequence length="2382" mass="268891">MDVFSFVKMPKLSGHRTKSSGWPPPSGTWSASHTPPNGWDMGTNRDGRDCYIDHVSQSSSLEEVRLDGDKFVPPAPRKVEMRRDPVLGFGFVAGSEKPVVVRSVTPGGPSEGKLIPGDEIIMINDEPVSSAPRERVIDLVRSCKESILLTVVQPYPSPKSAFISAAKKAKLKTNPVKVRFAEEVIINGQVPETIKDNSLLFMPNVLKVYLENGQTKSFKFDSNTSIKDVILTLQEKLSIKSIEHFSLALEQRAEGSASKLMLLHEQEMLTQVTQRPGSHKMKCFFRLTFVPKDPVELLRRDAVAFEYLYVQSCNDVVLERFGSELKYDTALHLAALQMYILTINTKQSQKVSLKYIEKEWGLALFLPPAVLSSMKEKNIKKALTHILKTNQNLVPPGKKLTALQAKVHYLKYLSDLRLYGGRVFKSTLVQGEKHTEVTLLVGPKYGISHVINTKTNLVALLADFSHVNRIEMYTEDENRVRVELHVLDVKPITLLMESVDAMNLACLTAGYYRLLVDSRRSIFNVAKNTDNKETSHAARAKQNYQAIECTYSTPSKGCEDRNIQRCSQDYSELEGDYLDHARCESQPLYITEIHQPQHSVQMAERVECCRIPCSQTYVNVPRSKPQDSRNAKVSFIFGDPPLDSVNPQNLGYQRLMDEGPDGQDNQSPMYRRLGEDYRMMDTIEDGEGYHYATKIFGPSECIEEPLLHDICYAEMTDDAEDEDDISCEEDMVMSDIDKPMLLSLSESSDDIIDLTSLPPPPEGNDEEDNDVLLHSLNLAIAAPPPGFRDSSDEEEQQGAGTRPKGACNDIPVSLIDSVPSHQAEGHTEPLNDAMVTTLQALEALAASEEQSPAQSESSTGVEISRAFSPESSDSGNETNSSEMTESSELTAAQRLSENHLRMHMALTEGYHGTNEEKAEVTAPGDNRTAAMQYNPHEQQEEAKSSVVTSSQIFHSDGGEMEPVAMENKSVSEYFTKMQMGSVMGRQRVKPREAEGRIQGDACESSDRSHMTAQDLAKEEPLHLVGKYNAFTVRDSYYMNQLDLGRTHLKDRQQNWQQRVPGNKMAENLAPECTNDSQAAHADRLTAKGERQDSIDRSQLLHPHLLSPSKGPVPADGDAASRDNIQQQQIKMASSEQDVTRLYECHLNKRMSSLQSEGVHSLQSSQCSSIDAGCSTGSSSCATPMDSPLCVTDNMHVLSESSIKGLGYVTTEERAYGPPGQGKVGHPIDPTLLRKIHAATSAEPGLGITRESGQRIAKIKETTGKTKKRGEGTEAAKVLNSTCSRMTVEYGTPEELLLTLTHSFHTLCCLTQACMSLVEGLSVENQQRAVVAKVDEVIMNYILGLWCPLCILTANVSYPKTLPCDVTNNGSVVNVDCTERSLKGVPLGIPRDVTNLTLTINHIPNFNSSSFQGLDNLREIDLRCNCVPVKIGPKDRICTESVTIEENTFTSLRNLQSLYLDGNQLYIIPEGLPSSLILLSLEVNHIYYISKANLSEIRNIQSLYLGQNCYYRNPCNFSYGIEEGAFLELYNLKLLSLKSNNLSFIPHHLPSSLKELYLYNNNFQQVTDEDFKNLTNLEILDISGNCPRCYNVPFPCNPCPNNSPLQISKSAFKTLTNLKTLRMHSNSLRYVVPEWFASTKELRVLDLSSNHLARDIGVTLFPQYLGKLQELDLSFNYELQRYPQTLRLSCSFKYLNSLRILRLQGFVFQQLKPESITPLKSLTNLEVLDLGTNFIKMTNLSILMELKSFKIINLSNNRISSPSDGQAAVGFSGGQAWEWSPMLPADQYQNEEVREIHYFRYDEYARSCKYKDKELGVIASFVKRECSQFGKTLDVSRNNIFFLHSRFLNLRELKCLNLSGNAMSQSLNGSEFTYLTGLQYLDFSSNRLDLLYSTAFQELKNLVILDISNNNHYFESEGLTHMLNFTQNLKNLKILMMNHNKISSSTNTELESQSLERLEFRGNRLDMLWRDGNTRYLNYFKKLSNLAVLDISHNNLNSIQQQVFSGLPDTLSELYVNNNKLKSFAWGELSLLPSLLVLDLSGNYLTTVPHMLSNCSKSLKKLILHKNEILKLTPDFLKYAYNLKYLDLSFNRIGQIEKSNFPDDVVNGMDMLLLHKNRFQCSCSAIWFVMWLNQTTVTIPRLATDVTCASPGAQRGHPVISVDLLACQHNFLSIILYFLMTSFTLIFFTLAISSHLFLWDVWYIYHFCRAKLKGYSQLSSQSSVYDAFVMYDKEDSAVSEWVMKEMCMQLEGREDRRLTLCLEERDWIPGTPVIDNLSQSIHRSKRTVFILTNTYIKSGSFKTAFYMAHQRLMDEKNDVIVLIFLENIPYNSRYLRLRRRLYRRSVLEWPTNPQARPYFWFSVRSVLATESHKQYNNLFKETL</sequence>
<dbReference type="InterPro" id="IPR001611">
    <property type="entry name" value="Leu-rich_rpt"/>
</dbReference>
<evidence type="ECO:0000256" key="17">
    <source>
        <dbReference type="SAM" id="Phobius"/>
    </source>
</evidence>
<feature type="region of interest" description="Disordered" evidence="16">
    <location>
        <begin position="13"/>
        <end position="45"/>
    </location>
</feature>
<keyword evidence="22" id="KW-1185">Reference proteome</keyword>
<keyword evidence="3" id="KW-0399">Innate immunity</keyword>
<keyword evidence="12" id="KW-0675">Receptor</keyword>
<dbReference type="Pfam" id="PF00373">
    <property type="entry name" value="FERM_M"/>
    <property type="match status" value="1"/>
</dbReference>
<keyword evidence="14" id="KW-0395">Inflammatory response</keyword>
<dbReference type="InterPro" id="IPR035897">
    <property type="entry name" value="Toll_tir_struct_dom_sf"/>
</dbReference>
<dbReference type="SUPFAM" id="SSF54236">
    <property type="entry name" value="Ubiquitin-like"/>
    <property type="match status" value="1"/>
</dbReference>
<dbReference type="FunFam" id="2.30.42.10:FF:000053">
    <property type="entry name" value="FERM and PDZ domain-containing protein 4"/>
    <property type="match status" value="1"/>
</dbReference>
<reference evidence="21 22" key="1">
    <citation type="submission" date="2019-04" db="EMBL/GenBank/DDBJ databases">
        <title>Chromosome genome assembly for Takifugu flavidus.</title>
        <authorList>
            <person name="Xiao S."/>
        </authorList>
    </citation>
    <scope>NUCLEOTIDE SEQUENCE [LARGE SCALE GENOMIC DNA]</scope>
    <source>
        <strain evidence="21">HTHZ2018</strain>
        <tissue evidence="21">Muscle</tissue>
    </source>
</reference>
<evidence type="ECO:0000313" key="21">
    <source>
        <dbReference type="EMBL" id="TWW80884.1"/>
    </source>
</evidence>
<gene>
    <name evidence="21" type="ORF">D4764_01G0006990</name>
</gene>
<evidence type="ECO:0000256" key="3">
    <source>
        <dbReference type="ARBA" id="ARBA00022588"/>
    </source>
</evidence>
<dbReference type="Pfam" id="PF01582">
    <property type="entry name" value="TIR"/>
    <property type="match status" value="1"/>
</dbReference>
<dbReference type="SMART" id="SM00295">
    <property type="entry name" value="B41"/>
    <property type="match status" value="1"/>
</dbReference>
<dbReference type="SUPFAM" id="SSF50729">
    <property type="entry name" value="PH domain-like"/>
    <property type="match status" value="1"/>
</dbReference>
<evidence type="ECO:0000256" key="7">
    <source>
        <dbReference type="ARBA" id="ARBA00022737"/>
    </source>
</evidence>
<evidence type="ECO:0000256" key="14">
    <source>
        <dbReference type="ARBA" id="ARBA00023198"/>
    </source>
</evidence>
<dbReference type="InterPro" id="IPR001478">
    <property type="entry name" value="PDZ"/>
</dbReference>
<evidence type="ECO:0000256" key="6">
    <source>
        <dbReference type="ARBA" id="ARBA00022729"/>
    </source>
</evidence>
<organism evidence="21 22">
    <name type="scientific">Takifugu flavidus</name>
    <name type="common">sansaifugu</name>
    <dbReference type="NCBI Taxonomy" id="433684"/>
    <lineage>
        <taxon>Eukaryota</taxon>
        <taxon>Metazoa</taxon>
        <taxon>Chordata</taxon>
        <taxon>Craniata</taxon>
        <taxon>Vertebrata</taxon>
        <taxon>Euteleostomi</taxon>
        <taxon>Actinopterygii</taxon>
        <taxon>Neopterygii</taxon>
        <taxon>Teleostei</taxon>
        <taxon>Neoteleostei</taxon>
        <taxon>Acanthomorphata</taxon>
        <taxon>Eupercaria</taxon>
        <taxon>Tetraodontiformes</taxon>
        <taxon>Tetradontoidea</taxon>
        <taxon>Tetraodontidae</taxon>
        <taxon>Takifugu</taxon>
    </lineage>
</organism>
<dbReference type="Pfam" id="PF21477">
    <property type="entry name" value="FERM_C_FAK1"/>
    <property type="match status" value="1"/>
</dbReference>
<dbReference type="CDD" id="cd13183">
    <property type="entry name" value="FERM_C_FRMPD1_FRMPD3_FRMPD4"/>
    <property type="match status" value="1"/>
</dbReference>
<dbReference type="Gene3D" id="3.80.10.10">
    <property type="entry name" value="Ribonuclease Inhibitor"/>
    <property type="match status" value="1"/>
</dbReference>
<dbReference type="SMART" id="SM00369">
    <property type="entry name" value="LRR_TYP"/>
    <property type="match status" value="12"/>
</dbReference>
<dbReference type="SUPFAM" id="SSF50156">
    <property type="entry name" value="PDZ domain-like"/>
    <property type="match status" value="1"/>
</dbReference>
<dbReference type="InterPro" id="IPR029071">
    <property type="entry name" value="Ubiquitin-like_domsf"/>
</dbReference>